<accession>A0ACB6YYD9</accession>
<gene>
    <name evidence="1" type="ORF">BDM02DRAFT_3273600</name>
</gene>
<proteinExistence type="predicted"/>
<keyword evidence="2" id="KW-1185">Reference proteome</keyword>
<reference evidence="1" key="2">
    <citation type="journal article" date="2020" name="Nat. Commun.">
        <title>Large-scale genome sequencing of mycorrhizal fungi provides insights into the early evolution of symbiotic traits.</title>
        <authorList>
            <person name="Miyauchi S."/>
            <person name="Kiss E."/>
            <person name="Kuo A."/>
            <person name="Drula E."/>
            <person name="Kohler A."/>
            <person name="Sanchez-Garcia M."/>
            <person name="Morin E."/>
            <person name="Andreopoulos B."/>
            <person name="Barry K.W."/>
            <person name="Bonito G."/>
            <person name="Buee M."/>
            <person name="Carver A."/>
            <person name="Chen C."/>
            <person name="Cichocki N."/>
            <person name="Clum A."/>
            <person name="Culley D."/>
            <person name="Crous P.W."/>
            <person name="Fauchery L."/>
            <person name="Girlanda M."/>
            <person name="Hayes R.D."/>
            <person name="Keri Z."/>
            <person name="LaButti K."/>
            <person name="Lipzen A."/>
            <person name="Lombard V."/>
            <person name="Magnuson J."/>
            <person name="Maillard F."/>
            <person name="Murat C."/>
            <person name="Nolan M."/>
            <person name="Ohm R.A."/>
            <person name="Pangilinan J."/>
            <person name="Pereira M.F."/>
            <person name="Perotto S."/>
            <person name="Peter M."/>
            <person name="Pfister S."/>
            <person name="Riley R."/>
            <person name="Sitrit Y."/>
            <person name="Stielow J.B."/>
            <person name="Szollosi G."/>
            <person name="Zifcakova L."/>
            <person name="Stursova M."/>
            <person name="Spatafora J.W."/>
            <person name="Tedersoo L."/>
            <person name="Vaario L.M."/>
            <person name="Yamada A."/>
            <person name="Yan M."/>
            <person name="Wang P."/>
            <person name="Xu J."/>
            <person name="Bruns T."/>
            <person name="Baldrian P."/>
            <person name="Vilgalys R."/>
            <person name="Dunand C."/>
            <person name="Henrissat B."/>
            <person name="Grigoriev I.V."/>
            <person name="Hibbett D."/>
            <person name="Nagy L.G."/>
            <person name="Martin F.M."/>
        </authorList>
    </citation>
    <scope>NUCLEOTIDE SEQUENCE</scope>
    <source>
        <strain evidence="1">P2</strain>
    </source>
</reference>
<organism evidence="1 2">
    <name type="scientific">Thelephora ganbajun</name>
    <name type="common">Ganba fungus</name>
    <dbReference type="NCBI Taxonomy" id="370292"/>
    <lineage>
        <taxon>Eukaryota</taxon>
        <taxon>Fungi</taxon>
        <taxon>Dikarya</taxon>
        <taxon>Basidiomycota</taxon>
        <taxon>Agaricomycotina</taxon>
        <taxon>Agaricomycetes</taxon>
        <taxon>Thelephorales</taxon>
        <taxon>Thelephoraceae</taxon>
        <taxon>Thelephora</taxon>
    </lineage>
</organism>
<name>A0ACB6YYD9_THEGA</name>
<evidence type="ECO:0000313" key="1">
    <source>
        <dbReference type="EMBL" id="KAF9642083.1"/>
    </source>
</evidence>
<comment type="caution">
    <text evidence="1">The sequence shown here is derived from an EMBL/GenBank/DDBJ whole genome shotgun (WGS) entry which is preliminary data.</text>
</comment>
<reference evidence="1" key="1">
    <citation type="submission" date="2019-10" db="EMBL/GenBank/DDBJ databases">
        <authorList>
            <consortium name="DOE Joint Genome Institute"/>
            <person name="Kuo A."/>
            <person name="Miyauchi S."/>
            <person name="Kiss E."/>
            <person name="Drula E."/>
            <person name="Kohler A."/>
            <person name="Sanchez-Garcia M."/>
            <person name="Andreopoulos B."/>
            <person name="Barry K.W."/>
            <person name="Bonito G."/>
            <person name="Buee M."/>
            <person name="Carver A."/>
            <person name="Chen C."/>
            <person name="Cichocki N."/>
            <person name="Clum A."/>
            <person name="Culley D."/>
            <person name="Crous P.W."/>
            <person name="Fauchery L."/>
            <person name="Girlanda M."/>
            <person name="Hayes R."/>
            <person name="Keri Z."/>
            <person name="Labutti K."/>
            <person name="Lipzen A."/>
            <person name="Lombard V."/>
            <person name="Magnuson J."/>
            <person name="Maillard F."/>
            <person name="Morin E."/>
            <person name="Murat C."/>
            <person name="Nolan M."/>
            <person name="Ohm R."/>
            <person name="Pangilinan J."/>
            <person name="Pereira M."/>
            <person name="Perotto S."/>
            <person name="Peter M."/>
            <person name="Riley R."/>
            <person name="Sitrit Y."/>
            <person name="Stielow B."/>
            <person name="Szollosi G."/>
            <person name="Zifcakova L."/>
            <person name="Stursova M."/>
            <person name="Spatafora J.W."/>
            <person name="Tedersoo L."/>
            <person name="Vaario L.-M."/>
            <person name="Yamada A."/>
            <person name="Yan M."/>
            <person name="Wang P."/>
            <person name="Xu J."/>
            <person name="Bruns T."/>
            <person name="Baldrian P."/>
            <person name="Vilgalys R."/>
            <person name="Henrissat B."/>
            <person name="Grigoriev I.V."/>
            <person name="Hibbett D."/>
            <person name="Nagy L.G."/>
            <person name="Martin F.M."/>
        </authorList>
    </citation>
    <scope>NUCLEOTIDE SEQUENCE</scope>
    <source>
        <strain evidence="1">P2</strain>
    </source>
</reference>
<sequence>MANPESSGNVDPLPEHGITEVSRSLCVKLAQASNDTGRHELPANLPMMRSLEIELHHALSMLRQRINPYDSPVYRLHPELLREIISFLPDVDLIRTTHVCHHWRAILLSTPTLWSRVVSTPLKKSKVYLERACKAPIRVLMGAELDETFLGLLRDKIVQIVSICCYIQNLEPDWGFHSMPSVRELSVNGYCDFFGAGLPNLERRVEMFPSLTLLSVMDTIDGLRLHTPHLTHFRFGFCDSNWWESEGGVHLLVDFFRNCPTLEVIHVEYPSVPVERPGTRGPFVVHLPHLRSFRQGHEINDTVCPTELLDQLSFPPTCSIVLNLSSTGCKLDDMRIGNLFPALHFRETNFVDVRRIKIKVPDPPTRGSQFQFVIEFTNARGTKFFLDMLYFREDDPEILREPIYFPHMKPILKEWIEEIGKCGSVETLCLEGRGDLGDFVTPTVFSKINTLILSDVAIPSWFLPSSMYPRDDHQRPEAVRTFILHFRRQQPQDEDAVETLMQLAQYQKVKGCPFEVLHLTFTDPEWSLFEEELCALSGCVRQLDIFTGDNALDWKADRYFLNGLEHCQWFGVTPKFTSM</sequence>
<dbReference type="Proteomes" id="UP000886501">
    <property type="component" value="Unassembled WGS sequence"/>
</dbReference>
<dbReference type="EMBL" id="MU118708">
    <property type="protein sequence ID" value="KAF9642083.1"/>
    <property type="molecule type" value="Genomic_DNA"/>
</dbReference>
<evidence type="ECO:0000313" key="2">
    <source>
        <dbReference type="Proteomes" id="UP000886501"/>
    </source>
</evidence>
<protein>
    <submittedName>
        <fullName evidence="1">Uncharacterized protein</fullName>
    </submittedName>
</protein>